<organism evidence="2 3">
    <name type="scientific">Aliidongia dinghuensis</name>
    <dbReference type="NCBI Taxonomy" id="1867774"/>
    <lineage>
        <taxon>Bacteria</taxon>
        <taxon>Pseudomonadati</taxon>
        <taxon>Pseudomonadota</taxon>
        <taxon>Alphaproteobacteria</taxon>
        <taxon>Rhodospirillales</taxon>
        <taxon>Dongiaceae</taxon>
        <taxon>Aliidongia</taxon>
    </lineage>
</organism>
<name>A0A8J2YW37_9PROT</name>
<reference evidence="2" key="1">
    <citation type="journal article" date="2014" name="Int. J. Syst. Evol. Microbiol.">
        <title>Complete genome sequence of Corynebacterium casei LMG S-19264T (=DSM 44701T), isolated from a smear-ripened cheese.</title>
        <authorList>
            <consortium name="US DOE Joint Genome Institute (JGI-PGF)"/>
            <person name="Walter F."/>
            <person name="Albersmeier A."/>
            <person name="Kalinowski J."/>
            <person name="Ruckert C."/>
        </authorList>
    </citation>
    <scope>NUCLEOTIDE SEQUENCE</scope>
    <source>
        <strain evidence="2">CGMCC 1.15725</strain>
    </source>
</reference>
<keyword evidence="1" id="KW-0732">Signal</keyword>
<evidence type="ECO:0000313" key="3">
    <source>
        <dbReference type="Proteomes" id="UP000646365"/>
    </source>
</evidence>
<gene>
    <name evidence="2" type="ORF">GCM10011611_39330</name>
</gene>
<protein>
    <submittedName>
        <fullName evidence="2">Uncharacterized protein</fullName>
    </submittedName>
</protein>
<dbReference type="EMBL" id="BMJQ01000010">
    <property type="protein sequence ID" value="GGF29413.1"/>
    <property type="molecule type" value="Genomic_DNA"/>
</dbReference>
<dbReference type="RefSeq" id="WP_189048880.1">
    <property type="nucleotide sequence ID" value="NZ_BMJQ01000010.1"/>
</dbReference>
<reference evidence="2" key="2">
    <citation type="submission" date="2020-09" db="EMBL/GenBank/DDBJ databases">
        <authorList>
            <person name="Sun Q."/>
            <person name="Zhou Y."/>
        </authorList>
    </citation>
    <scope>NUCLEOTIDE SEQUENCE</scope>
    <source>
        <strain evidence="2">CGMCC 1.15725</strain>
    </source>
</reference>
<feature type="signal peptide" evidence="1">
    <location>
        <begin position="1"/>
        <end position="24"/>
    </location>
</feature>
<proteinExistence type="predicted"/>
<comment type="caution">
    <text evidence="2">The sequence shown here is derived from an EMBL/GenBank/DDBJ whole genome shotgun (WGS) entry which is preliminary data.</text>
</comment>
<evidence type="ECO:0000256" key="1">
    <source>
        <dbReference type="SAM" id="SignalP"/>
    </source>
</evidence>
<dbReference type="Proteomes" id="UP000646365">
    <property type="component" value="Unassembled WGS sequence"/>
</dbReference>
<sequence length="445" mass="47012">MPLSPARLALVAGLGLTLAAPAFADQGTAALKPADQTKPGEGNAAAAAIAAKSPLVQSAYRLVLTQLKQVKNAELRQKTEDALANPKTCIEHRVGVDDAKKQAILDKLKAEGLIDPADETKFPGGLKAGVFPPVIAEAGSCPNLPQPFWAAPGSVFGGHHSEPGGLAIHTSFNLSSDLSLAENYRRIYGTVGKSGLAEVTPVRGKVPAPAAATVLIDDDIIRLAPMWHDWTKTIVFQWTAEGGEFAELNFGGNGKTDNYGADGDSKTGAHHILAVAETMKRGFPPAFVVTQASAHSAPTGGFEYRVVNWLRAAAIVAGIDPVAKGYLTQDKAGRLRLPAVRELGSTDLMNTLPNQPNLLVEYVLHNLSDADYTYTGPAVAQAQVVLTVLAQKYGYDAADIARFNTKFRNPALSYLGAEHVQIVYANKGLDGVAADLDRLRKAGVI</sequence>
<accession>A0A8J2YW37</accession>
<dbReference type="AlphaFoldDB" id="A0A8J2YW37"/>
<evidence type="ECO:0000313" key="2">
    <source>
        <dbReference type="EMBL" id="GGF29413.1"/>
    </source>
</evidence>
<feature type="chain" id="PRO_5035223024" evidence="1">
    <location>
        <begin position="25"/>
        <end position="445"/>
    </location>
</feature>
<keyword evidence="3" id="KW-1185">Reference proteome</keyword>